<reference evidence="2" key="1">
    <citation type="submission" date="2023-07" db="EMBL/GenBank/DDBJ databases">
        <title>Chromosome-level genome assembly of Artemia franciscana.</title>
        <authorList>
            <person name="Jo E."/>
        </authorList>
    </citation>
    <scope>NUCLEOTIDE SEQUENCE</scope>
    <source>
        <tissue evidence="2">Whole body</tissue>
    </source>
</reference>
<feature type="compositionally biased region" description="Low complexity" evidence="1">
    <location>
        <begin position="112"/>
        <end position="125"/>
    </location>
</feature>
<gene>
    <name evidence="2" type="ORF">QYM36_014033</name>
</gene>
<evidence type="ECO:0000313" key="3">
    <source>
        <dbReference type="Proteomes" id="UP001187531"/>
    </source>
</evidence>
<feature type="region of interest" description="Disordered" evidence="1">
    <location>
        <begin position="96"/>
        <end position="125"/>
    </location>
</feature>
<evidence type="ECO:0000313" key="2">
    <source>
        <dbReference type="EMBL" id="KAK2708290.1"/>
    </source>
</evidence>
<dbReference type="Proteomes" id="UP001187531">
    <property type="component" value="Unassembled WGS sequence"/>
</dbReference>
<proteinExistence type="predicted"/>
<comment type="caution">
    <text evidence="2">The sequence shown here is derived from an EMBL/GenBank/DDBJ whole genome shotgun (WGS) entry which is preliminary data.</text>
</comment>
<organism evidence="2 3">
    <name type="scientific">Artemia franciscana</name>
    <name type="common">Brine shrimp</name>
    <name type="synonym">Artemia sanfranciscana</name>
    <dbReference type="NCBI Taxonomy" id="6661"/>
    <lineage>
        <taxon>Eukaryota</taxon>
        <taxon>Metazoa</taxon>
        <taxon>Ecdysozoa</taxon>
        <taxon>Arthropoda</taxon>
        <taxon>Crustacea</taxon>
        <taxon>Branchiopoda</taxon>
        <taxon>Anostraca</taxon>
        <taxon>Artemiidae</taxon>
        <taxon>Artemia</taxon>
    </lineage>
</organism>
<dbReference type="AlphaFoldDB" id="A0AA88HFS1"/>
<name>A0AA88HFS1_ARTSF</name>
<sequence length="125" mass="14346">MSKIREKEALKAEKLSSSQIVGPDVLNPFPSDVLNPFLLRRPEIRENEFLHDYLEAEKVGRMRNATAKGCGRQFRSCPFSVFEVIKKWSKSPQTEQTIYFDDNNEKRDSSAEDASSSVEVFDNEL</sequence>
<evidence type="ECO:0000256" key="1">
    <source>
        <dbReference type="SAM" id="MobiDB-lite"/>
    </source>
</evidence>
<accession>A0AA88HFS1</accession>
<keyword evidence="3" id="KW-1185">Reference proteome</keyword>
<protein>
    <submittedName>
        <fullName evidence="2">Uncharacterized protein</fullName>
    </submittedName>
</protein>
<dbReference type="EMBL" id="JAVRJZ010000018">
    <property type="protein sequence ID" value="KAK2708290.1"/>
    <property type="molecule type" value="Genomic_DNA"/>
</dbReference>